<feature type="transmembrane region" description="Helical" evidence="2">
    <location>
        <begin position="171"/>
        <end position="194"/>
    </location>
</feature>
<evidence type="ECO:0000313" key="4">
    <source>
        <dbReference type="EMBL" id="KAJ7641057.1"/>
    </source>
</evidence>
<feature type="transmembrane region" description="Helical" evidence="2">
    <location>
        <begin position="215"/>
        <end position="240"/>
    </location>
</feature>
<dbReference type="PANTHER" id="PTHR40465">
    <property type="entry name" value="CHROMOSOME 1, WHOLE GENOME SHOTGUN SEQUENCE"/>
    <property type="match status" value="1"/>
</dbReference>
<feature type="transmembrane region" description="Helical" evidence="2">
    <location>
        <begin position="30"/>
        <end position="53"/>
    </location>
</feature>
<organism evidence="4 5">
    <name type="scientific">Roridomyces roridus</name>
    <dbReference type="NCBI Taxonomy" id="1738132"/>
    <lineage>
        <taxon>Eukaryota</taxon>
        <taxon>Fungi</taxon>
        <taxon>Dikarya</taxon>
        <taxon>Basidiomycota</taxon>
        <taxon>Agaricomycotina</taxon>
        <taxon>Agaricomycetes</taxon>
        <taxon>Agaricomycetidae</taxon>
        <taxon>Agaricales</taxon>
        <taxon>Marasmiineae</taxon>
        <taxon>Mycenaceae</taxon>
        <taxon>Roridomyces</taxon>
    </lineage>
</organism>
<sequence>MAMAALLFPRADSPPPAGEGAPSFQLTFSPLFFGVILNVMLFGVFLVQVYTYFRLYKTDHPAIRYTIYYLIIMEVINTIFDVGLIYQPLVLLRDSPNALQQSPFFLSADAVVTALISTPTQLFFAWRIRRITKSRWLAGIVGFLALVSLAAATAATIGVARVHEFAKFGLLIPQLTVWLTTTAVADILITTFLVNFLWKNQTGFDTQTDSVTDKIILFTVQTGMITSFAAIADVSVFLIIQQTTLQFIWDFSLGKLYSISLISTLIARKEWNNLLDEMPVPAAGDAEMNLGKAKGLHAKDAIIRIRRATDIQGLQLYIPENFAEAEVDANKDKGLDLEPITSSTTSRRPSRGLELQIPQGVPSPKDPSSMSAGSPIAARRRTPRVERPPRPLPVPVPPGLGVDPRGERARRTAAWAMSTGR</sequence>
<evidence type="ECO:0000313" key="5">
    <source>
        <dbReference type="Proteomes" id="UP001221142"/>
    </source>
</evidence>
<feature type="transmembrane region" description="Helical" evidence="2">
    <location>
        <begin position="65"/>
        <end position="86"/>
    </location>
</feature>
<evidence type="ECO:0000256" key="2">
    <source>
        <dbReference type="SAM" id="Phobius"/>
    </source>
</evidence>
<dbReference type="Pfam" id="PF20152">
    <property type="entry name" value="DUF6534"/>
    <property type="match status" value="1"/>
</dbReference>
<evidence type="ECO:0000259" key="3">
    <source>
        <dbReference type="Pfam" id="PF20152"/>
    </source>
</evidence>
<dbReference type="EMBL" id="JARKIF010000004">
    <property type="protein sequence ID" value="KAJ7641057.1"/>
    <property type="molecule type" value="Genomic_DNA"/>
</dbReference>
<evidence type="ECO:0000256" key="1">
    <source>
        <dbReference type="SAM" id="MobiDB-lite"/>
    </source>
</evidence>
<dbReference type="PANTHER" id="PTHR40465:SF1">
    <property type="entry name" value="DUF6534 DOMAIN-CONTAINING PROTEIN"/>
    <property type="match status" value="1"/>
</dbReference>
<accession>A0AAD7FVV7</accession>
<reference evidence="4" key="1">
    <citation type="submission" date="2023-03" db="EMBL/GenBank/DDBJ databases">
        <title>Massive genome expansion in bonnet fungi (Mycena s.s.) driven by repeated elements and novel gene families across ecological guilds.</title>
        <authorList>
            <consortium name="Lawrence Berkeley National Laboratory"/>
            <person name="Harder C.B."/>
            <person name="Miyauchi S."/>
            <person name="Viragh M."/>
            <person name="Kuo A."/>
            <person name="Thoen E."/>
            <person name="Andreopoulos B."/>
            <person name="Lu D."/>
            <person name="Skrede I."/>
            <person name="Drula E."/>
            <person name="Henrissat B."/>
            <person name="Morin E."/>
            <person name="Kohler A."/>
            <person name="Barry K."/>
            <person name="LaButti K."/>
            <person name="Morin E."/>
            <person name="Salamov A."/>
            <person name="Lipzen A."/>
            <person name="Mereny Z."/>
            <person name="Hegedus B."/>
            <person name="Baldrian P."/>
            <person name="Stursova M."/>
            <person name="Weitz H."/>
            <person name="Taylor A."/>
            <person name="Grigoriev I.V."/>
            <person name="Nagy L.G."/>
            <person name="Martin F."/>
            <person name="Kauserud H."/>
        </authorList>
    </citation>
    <scope>NUCLEOTIDE SEQUENCE</scope>
    <source>
        <strain evidence="4">9284</strain>
    </source>
</reference>
<keyword evidence="2" id="KW-0472">Membrane</keyword>
<comment type="caution">
    <text evidence="4">The sequence shown here is derived from an EMBL/GenBank/DDBJ whole genome shotgun (WGS) entry which is preliminary data.</text>
</comment>
<dbReference type="Proteomes" id="UP001221142">
    <property type="component" value="Unassembled WGS sequence"/>
</dbReference>
<keyword evidence="5" id="KW-1185">Reference proteome</keyword>
<name>A0AAD7FVV7_9AGAR</name>
<protein>
    <recommendedName>
        <fullName evidence="3">DUF6534 domain-containing protein</fullName>
    </recommendedName>
</protein>
<keyword evidence="2" id="KW-0812">Transmembrane</keyword>
<feature type="transmembrane region" description="Helical" evidence="2">
    <location>
        <begin position="106"/>
        <end position="124"/>
    </location>
</feature>
<gene>
    <name evidence="4" type="ORF">FB45DRAFT_352267</name>
</gene>
<dbReference type="InterPro" id="IPR045339">
    <property type="entry name" value="DUF6534"/>
</dbReference>
<dbReference type="AlphaFoldDB" id="A0AAD7FVV7"/>
<feature type="domain" description="DUF6534" evidence="3">
    <location>
        <begin position="182"/>
        <end position="269"/>
    </location>
</feature>
<feature type="region of interest" description="Disordered" evidence="1">
    <location>
        <begin position="334"/>
        <end position="421"/>
    </location>
</feature>
<feature type="transmembrane region" description="Helical" evidence="2">
    <location>
        <begin position="136"/>
        <end position="159"/>
    </location>
</feature>
<proteinExistence type="predicted"/>
<keyword evidence="2" id="KW-1133">Transmembrane helix</keyword>